<organism evidence="8 9">
    <name type="scientific">Ridgeia piscesae</name>
    <name type="common">Tubeworm</name>
    <dbReference type="NCBI Taxonomy" id="27915"/>
    <lineage>
        <taxon>Eukaryota</taxon>
        <taxon>Metazoa</taxon>
        <taxon>Spiralia</taxon>
        <taxon>Lophotrochozoa</taxon>
        <taxon>Annelida</taxon>
        <taxon>Polychaeta</taxon>
        <taxon>Sedentaria</taxon>
        <taxon>Canalipalpata</taxon>
        <taxon>Sabellida</taxon>
        <taxon>Siboglinidae</taxon>
        <taxon>Ridgeia</taxon>
    </lineage>
</organism>
<dbReference type="PANTHER" id="PTHR37984:SF5">
    <property type="entry name" value="PROTEIN NYNRIN-LIKE"/>
    <property type="match status" value="1"/>
</dbReference>
<dbReference type="InterPro" id="IPR018061">
    <property type="entry name" value="Retropepsins"/>
</dbReference>
<dbReference type="PROSITE" id="PS50175">
    <property type="entry name" value="ASP_PROT_RETROV"/>
    <property type="match status" value="1"/>
</dbReference>
<feature type="domain" description="Peptidase A2" evidence="7">
    <location>
        <begin position="130"/>
        <end position="208"/>
    </location>
</feature>
<dbReference type="SUPFAM" id="SSF50630">
    <property type="entry name" value="Acid proteases"/>
    <property type="match status" value="1"/>
</dbReference>
<dbReference type="InterPro" id="IPR001995">
    <property type="entry name" value="Peptidase_A2_cat"/>
</dbReference>
<keyword evidence="9" id="KW-1185">Reference proteome</keyword>
<evidence type="ECO:0000256" key="5">
    <source>
        <dbReference type="ARBA" id="ARBA00022801"/>
    </source>
</evidence>
<keyword evidence="5" id="KW-0378">Hydrolase</keyword>
<dbReference type="GO" id="GO:0006508">
    <property type="term" value="P:proteolysis"/>
    <property type="evidence" value="ECO:0007669"/>
    <property type="project" value="InterPro"/>
</dbReference>
<dbReference type="GO" id="GO:0016779">
    <property type="term" value="F:nucleotidyltransferase activity"/>
    <property type="evidence" value="ECO:0007669"/>
    <property type="project" value="UniProtKB-KW"/>
</dbReference>
<evidence type="ECO:0000256" key="2">
    <source>
        <dbReference type="ARBA" id="ARBA00022695"/>
    </source>
</evidence>
<dbReference type="Pfam" id="PF00077">
    <property type="entry name" value="RVP"/>
    <property type="match status" value="1"/>
</dbReference>
<evidence type="ECO:0000313" key="9">
    <source>
        <dbReference type="Proteomes" id="UP001209878"/>
    </source>
</evidence>
<proteinExistence type="predicted"/>
<accession>A0AAD9NWG6</accession>
<name>A0AAD9NWG6_RIDPI</name>
<dbReference type="InterPro" id="IPR050951">
    <property type="entry name" value="Retrovirus_Pol_polyprotein"/>
</dbReference>
<protein>
    <recommendedName>
        <fullName evidence="7">Peptidase A2 domain-containing protein</fullName>
    </recommendedName>
</protein>
<dbReference type="GO" id="GO:0004519">
    <property type="term" value="F:endonuclease activity"/>
    <property type="evidence" value="ECO:0007669"/>
    <property type="project" value="UniProtKB-KW"/>
</dbReference>
<sequence length="251" mass="28285">MNVPENKEMVNTSKEKDVVNVTVMVTASFLSVHRCNKCNAKGHFASVCRPKRNTVNFERHKAYEVEREGTKPYRGKAESDGRGPFVGDIESDRTKPQVETGQSTAFLSEVDCTEKKDAWFVTLKVKRMRLRFKIDTGADVTIITKKTWLAMKDIPRLEPTAVRLNSVGGQLKAFGQFMAVTKHRNTVYRFNVIVIEGEKMTNLLSRDVAADVGLVCRMEQVDASGGDDDVRIGFMKTEPVTIKLKDVFLFL</sequence>
<reference evidence="8" key="1">
    <citation type="journal article" date="2023" name="Mol. Biol. Evol.">
        <title>Third-Generation Sequencing Reveals the Adaptive Role of the Epigenome in Three Deep-Sea Polychaetes.</title>
        <authorList>
            <person name="Perez M."/>
            <person name="Aroh O."/>
            <person name="Sun Y."/>
            <person name="Lan Y."/>
            <person name="Juniper S.K."/>
            <person name="Young C.R."/>
            <person name="Angers B."/>
            <person name="Qian P.Y."/>
        </authorList>
    </citation>
    <scope>NUCLEOTIDE SEQUENCE</scope>
    <source>
        <strain evidence="8">R07B-5</strain>
    </source>
</reference>
<evidence type="ECO:0000259" key="7">
    <source>
        <dbReference type="PROSITE" id="PS50175"/>
    </source>
</evidence>
<evidence type="ECO:0000256" key="6">
    <source>
        <dbReference type="SAM" id="MobiDB-lite"/>
    </source>
</evidence>
<dbReference type="GO" id="GO:0004190">
    <property type="term" value="F:aspartic-type endopeptidase activity"/>
    <property type="evidence" value="ECO:0007669"/>
    <property type="project" value="InterPro"/>
</dbReference>
<dbReference type="Gene3D" id="2.40.70.10">
    <property type="entry name" value="Acid Proteases"/>
    <property type="match status" value="1"/>
</dbReference>
<dbReference type="Proteomes" id="UP001209878">
    <property type="component" value="Unassembled WGS sequence"/>
</dbReference>
<dbReference type="PANTHER" id="PTHR37984">
    <property type="entry name" value="PROTEIN CBG26694"/>
    <property type="match status" value="1"/>
</dbReference>
<keyword evidence="1" id="KW-0808">Transferase</keyword>
<gene>
    <name evidence="8" type="ORF">NP493_299g03058</name>
</gene>
<keyword evidence="2" id="KW-0548">Nucleotidyltransferase</keyword>
<evidence type="ECO:0000256" key="3">
    <source>
        <dbReference type="ARBA" id="ARBA00022722"/>
    </source>
</evidence>
<dbReference type="EMBL" id="JAODUO010000299">
    <property type="protein sequence ID" value="KAK2183714.1"/>
    <property type="molecule type" value="Genomic_DNA"/>
</dbReference>
<dbReference type="AlphaFoldDB" id="A0AAD9NWG6"/>
<evidence type="ECO:0000256" key="4">
    <source>
        <dbReference type="ARBA" id="ARBA00022759"/>
    </source>
</evidence>
<comment type="caution">
    <text evidence="8">The sequence shown here is derived from an EMBL/GenBank/DDBJ whole genome shotgun (WGS) entry which is preliminary data.</text>
</comment>
<feature type="compositionally biased region" description="Basic and acidic residues" evidence="6">
    <location>
        <begin position="68"/>
        <end position="81"/>
    </location>
</feature>
<keyword evidence="3" id="KW-0540">Nuclease</keyword>
<feature type="region of interest" description="Disordered" evidence="6">
    <location>
        <begin position="68"/>
        <end position="100"/>
    </location>
</feature>
<keyword evidence="4" id="KW-0255">Endonuclease</keyword>
<evidence type="ECO:0000256" key="1">
    <source>
        <dbReference type="ARBA" id="ARBA00022679"/>
    </source>
</evidence>
<dbReference type="InterPro" id="IPR021109">
    <property type="entry name" value="Peptidase_aspartic_dom_sf"/>
</dbReference>
<evidence type="ECO:0000313" key="8">
    <source>
        <dbReference type="EMBL" id="KAK2183714.1"/>
    </source>
</evidence>